<keyword evidence="3" id="KW-0560">Oxidoreductase</keyword>
<dbReference type="EMBL" id="JAVRRD010000036">
    <property type="protein sequence ID" value="KAK5045500.1"/>
    <property type="molecule type" value="Genomic_DNA"/>
</dbReference>
<dbReference type="PANTHER" id="PTHR24321">
    <property type="entry name" value="DEHYDROGENASES, SHORT CHAIN"/>
    <property type="match status" value="1"/>
</dbReference>
<accession>A0AAV9MVI1</accession>
<protein>
    <submittedName>
        <fullName evidence="4">Uncharacterized protein</fullName>
    </submittedName>
</protein>
<dbReference type="PRINTS" id="PR00080">
    <property type="entry name" value="SDRFAMILY"/>
</dbReference>
<dbReference type="Pfam" id="PF13561">
    <property type="entry name" value="adh_short_C2"/>
    <property type="match status" value="1"/>
</dbReference>
<evidence type="ECO:0000313" key="5">
    <source>
        <dbReference type="Proteomes" id="UP001358417"/>
    </source>
</evidence>
<organism evidence="4 5">
    <name type="scientific">Exophiala bonariae</name>
    <dbReference type="NCBI Taxonomy" id="1690606"/>
    <lineage>
        <taxon>Eukaryota</taxon>
        <taxon>Fungi</taxon>
        <taxon>Dikarya</taxon>
        <taxon>Ascomycota</taxon>
        <taxon>Pezizomycotina</taxon>
        <taxon>Eurotiomycetes</taxon>
        <taxon>Chaetothyriomycetidae</taxon>
        <taxon>Chaetothyriales</taxon>
        <taxon>Herpotrichiellaceae</taxon>
        <taxon>Exophiala</taxon>
    </lineage>
</organism>
<sequence>MSDMDLSKVVSLKFVTVVHFVEWIAEALLGLKHLRINAGLQVTITGAASGIGRATAKLLAAKGYTVSIADRNSEGLDETFKSLREAGVPHRVKHLATTVDVTDSHQVNAWVNQTLQEYGRIDAAANIAGILYDDNLLKDETDERFTRTMNVNVNGVFYCLRAQMNAMKDGSSIVNVASVAAHRGMSLVGAYSASKHAVLGLTRSAAREAPGIRINAISPGRTTTPMTDTGDPVWGDGLTSQQIMVRMAAPIEIAKVIAFLLSDDASFVTGATYMVDGGWCA</sequence>
<dbReference type="GO" id="GO:0016491">
    <property type="term" value="F:oxidoreductase activity"/>
    <property type="evidence" value="ECO:0007669"/>
    <property type="project" value="UniProtKB-KW"/>
</dbReference>
<keyword evidence="5" id="KW-1185">Reference proteome</keyword>
<comment type="caution">
    <text evidence="4">The sequence shown here is derived from an EMBL/GenBank/DDBJ whole genome shotgun (WGS) entry which is preliminary data.</text>
</comment>
<proteinExistence type="inferred from homology"/>
<evidence type="ECO:0000313" key="4">
    <source>
        <dbReference type="EMBL" id="KAK5045500.1"/>
    </source>
</evidence>
<gene>
    <name evidence="4" type="ORF">LTR84_009118</name>
</gene>
<dbReference type="SUPFAM" id="SSF51735">
    <property type="entry name" value="NAD(P)-binding Rossmann-fold domains"/>
    <property type="match status" value="1"/>
</dbReference>
<dbReference type="FunFam" id="3.40.50.720:FF:000084">
    <property type="entry name" value="Short-chain dehydrogenase reductase"/>
    <property type="match status" value="1"/>
</dbReference>
<dbReference type="Proteomes" id="UP001358417">
    <property type="component" value="Unassembled WGS sequence"/>
</dbReference>
<reference evidence="4 5" key="1">
    <citation type="submission" date="2023-08" db="EMBL/GenBank/DDBJ databases">
        <title>Black Yeasts Isolated from many extreme environments.</title>
        <authorList>
            <person name="Coleine C."/>
            <person name="Stajich J.E."/>
            <person name="Selbmann L."/>
        </authorList>
    </citation>
    <scope>NUCLEOTIDE SEQUENCE [LARGE SCALE GENOMIC DNA]</scope>
    <source>
        <strain evidence="4 5">CCFEE 5792</strain>
    </source>
</reference>
<evidence type="ECO:0000256" key="1">
    <source>
        <dbReference type="ARBA" id="ARBA00006484"/>
    </source>
</evidence>
<name>A0AAV9MVI1_9EURO</name>
<dbReference type="AlphaFoldDB" id="A0AAV9MVI1"/>
<dbReference type="InterPro" id="IPR036291">
    <property type="entry name" value="NAD(P)-bd_dom_sf"/>
</dbReference>
<evidence type="ECO:0000256" key="3">
    <source>
        <dbReference type="ARBA" id="ARBA00023002"/>
    </source>
</evidence>
<dbReference type="PROSITE" id="PS00061">
    <property type="entry name" value="ADH_SHORT"/>
    <property type="match status" value="1"/>
</dbReference>
<comment type="similarity">
    <text evidence="1">Belongs to the short-chain dehydrogenases/reductases (SDR) family.</text>
</comment>
<dbReference type="Gene3D" id="3.40.50.720">
    <property type="entry name" value="NAD(P)-binding Rossmann-like Domain"/>
    <property type="match status" value="1"/>
</dbReference>
<dbReference type="GeneID" id="89977279"/>
<dbReference type="PANTHER" id="PTHR24321:SF8">
    <property type="entry name" value="ESTRADIOL 17-BETA-DEHYDROGENASE 8-RELATED"/>
    <property type="match status" value="1"/>
</dbReference>
<dbReference type="CDD" id="cd05233">
    <property type="entry name" value="SDR_c"/>
    <property type="match status" value="1"/>
</dbReference>
<dbReference type="RefSeq" id="XP_064701124.1">
    <property type="nucleotide sequence ID" value="XM_064852660.1"/>
</dbReference>
<dbReference type="InterPro" id="IPR020904">
    <property type="entry name" value="Sc_DH/Rdtase_CS"/>
</dbReference>
<evidence type="ECO:0000256" key="2">
    <source>
        <dbReference type="ARBA" id="ARBA00022857"/>
    </source>
</evidence>
<dbReference type="PRINTS" id="PR00081">
    <property type="entry name" value="GDHRDH"/>
</dbReference>
<keyword evidence="2" id="KW-0521">NADP</keyword>
<dbReference type="InterPro" id="IPR002347">
    <property type="entry name" value="SDR_fam"/>
</dbReference>